<keyword evidence="1" id="KW-1133">Transmembrane helix</keyword>
<sequence>MTILYFIIGIIVIVGLFVYLKYFVPLRPKELGFEYVYVNEDGTVSELDEEDIEYLETEFSPADGARPYIKSRYNELTPDKKKSGFIMRNRVPKRIEIMPYNNPSEGRTISWIYLALSMASETEPTDFNGISMIADGINHAVPTHKEIQTSISWLSEKGLVSKVGKKHTLTAKGRDDYKTASKDTNTLLKIWDNMEQKIKNYAKHCI</sequence>
<organism evidence="2 3">
    <name type="scientific">Bizionia arctica</name>
    <dbReference type="NCBI Taxonomy" id="1495645"/>
    <lineage>
        <taxon>Bacteria</taxon>
        <taxon>Pseudomonadati</taxon>
        <taxon>Bacteroidota</taxon>
        <taxon>Flavobacteriia</taxon>
        <taxon>Flavobacteriales</taxon>
        <taxon>Flavobacteriaceae</taxon>
        <taxon>Bizionia</taxon>
    </lineage>
</organism>
<evidence type="ECO:0000313" key="3">
    <source>
        <dbReference type="Proteomes" id="UP000625976"/>
    </source>
</evidence>
<dbReference type="EMBL" id="BMFQ01000002">
    <property type="protein sequence ID" value="GGG47424.1"/>
    <property type="molecule type" value="Genomic_DNA"/>
</dbReference>
<evidence type="ECO:0000313" key="2">
    <source>
        <dbReference type="EMBL" id="GGG47424.1"/>
    </source>
</evidence>
<proteinExistence type="predicted"/>
<dbReference type="Proteomes" id="UP000625976">
    <property type="component" value="Unassembled WGS sequence"/>
</dbReference>
<name>A0A917LPG6_9FLAO</name>
<dbReference type="AlphaFoldDB" id="A0A917LPG6"/>
<evidence type="ECO:0000256" key="1">
    <source>
        <dbReference type="SAM" id="Phobius"/>
    </source>
</evidence>
<keyword evidence="1" id="KW-0812">Transmembrane</keyword>
<reference evidence="2" key="2">
    <citation type="submission" date="2020-09" db="EMBL/GenBank/DDBJ databases">
        <authorList>
            <person name="Sun Q."/>
            <person name="Zhou Y."/>
        </authorList>
    </citation>
    <scope>NUCLEOTIDE SEQUENCE</scope>
    <source>
        <strain evidence="2">CGMCC 1.12751</strain>
    </source>
</reference>
<keyword evidence="3" id="KW-1185">Reference proteome</keyword>
<feature type="transmembrane region" description="Helical" evidence="1">
    <location>
        <begin position="6"/>
        <end position="24"/>
    </location>
</feature>
<reference evidence="2" key="1">
    <citation type="journal article" date="2014" name="Int. J. Syst. Evol. Microbiol.">
        <title>Complete genome sequence of Corynebacterium casei LMG S-19264T (=DSM 44701T), isolated from a smear-ripened cheese.</title>
        <authorList>
            <consortium name="US DOE Joint Genome Institute (JGI-PGF)"/>
            <person name="Walter F."/>
            <person name="Albersmeier A."/>
            <person name="Kalinowski J."/>
            <person name="Ruckert C."/>
        </authorList>
    </citation>
    <scope>NUCLEOTIDE SEQUENCE</scope>
    <source>
        <strain evidence="2">CGMCC 1.12751</strain>
    </source>
</reference>
<gene>
    <name evidence="2" type="ORF">GCM10010976_18550</name>
</gene>
<accession>A0A917LPG6</accession>
<protein>
    <submittedName>
        <fullName evidence="2">Uncharacterized protein</fullName>
    </submittedName>
</protein>
<comment type="caution">
    <text evidence="2">The sequence shown here is derived from an EMBL/GenBank/DDBJ whole genome shotgun (WGS) entry which is preliminary data.</text>
</comment>
<keyword evidence="1" id="KW-0472">Membrane</keyword>